<proteinExistence type="predicted"/>
<dbReference type="AlphaFoldDB" id="A0A1T4V3K6"/>
<keyword evidence="1" id="KW-0812">Transmembrane</keyword>
<keyword evidence="1" id="KW-1133">Transmembrane helix</keyword>
<evidence type="ECO:0000313" key="2">
    <source>
        <dbReference type="EMBL" id="SKA59563.1"/>
    </source>
</evidence>
<dbReference type="EMBL" id="FUXU01000046">
    <property type="protein sequence ID" value="SKA59563.1"/>
    <property type="molecule type" value="Genomic_DNA"/>
</dbReference>
<protein>
    <recommendedName>
        <fullName evidence="4">DUF2730 domain-containing protein</fullName>
    </recommendedName>
</protein>
<dbReference type="Proteomes" id="UP000190162">
    <property type="component" value="Unassembled WGS sequence"/>
</dbReference>
<sequence length="100" mass="11854">MELWIKTYWPIAWAALSTLGMLVLALLSKTYAKRDELEEVRRDVDELHTKIDQLPTDEEVNRLRLELSEMRGELKELRAELKPINHLSQLLLEQRLKDDK</sequence>
<name>A0A1T4V3K6_9GAMM</name>
<accession>A0A1T4V3K6</accession>
<dbReference type="OrthoDB" id="5902237at2"/>
<organism evidence="2 3">
    <name type="scientific">Enterovibrio nigricans DSM 22720</name>
    <dbReference type="NCBI Taxonomy" id="1121868"/>
    <lineage>
        <taxon>Bacteria</taxon>
        <taxon>Pseudomonadati</taxon>
        <taxon>Pseudomonadota</taxon>
        <taxon>Gammaproteobacteria</taxon>
        <taxon>Vibrionales</taxon>
        <taxon>Vibrionaceae</taxon>
        <taxon>Enterovibrio</taxon>
    </lineage>
</organism>
<feature type="transmembrane region" description="Helical" evidence="1">
    <location>
        <begin position="12"/>
        <end position="32"/>
    </location>
</feature>
<dbReference type="Pfam" id="PF10805">
    <property type="entry name" value="DUF2730"/>
    <property type="match status" value="1"/>
</dbReference>
<dbReference type="RefSeq" id="WP_078753386.1">
    <property type="nucleotide sequence ID" value="NZ_FUXU01000046.1"/>
</dbReference>
<evidence type="ECO:0000256" key="1">
    <source>
        <dbReference type="SAM" id="Phobius"/>
    </source>
</evidence>
<evidence type="ECO:0000313" key="3">
    <source>
        <dbReference type="Proteomes" id="UP000190162"/>
    </source>
</evidence>
<keyword evidence="3" id="KW-1185">Reference proteome</keyword>
<keyword evidence="1" id="KW-0472">Membrane</keyword>
<dbReference type="InterPro" id="IPR020269">
    <property type="entry name" value="Phage_Mu_Releasin"/>
</dbReference>
<gene>
    <name evidence="2" type="ORF">SAMN02745132_03147</name>
</gene>
<reference evidence="3" key="1">
    <citation type="submission" date="2017-02" db="EMBL/GenBank/DDBJ databases">
        <authorList>
            <person name="Varghese N."/>
            <person name="Submissions S."/>
        </authorList>
    </citation>
    <scope>NUCLEOTIDE SEQUENCE [LARGE SCALE GENOMIC DNA]</scope>
    <source>
        <strain evidence="3">DSM 22720</strain>
    </source>
</reference>
<evidence type="ECO:0008006" key="4">
    <source>
        <dbReference type="Google" id="ProtNLM"/>
    </source>
</evidence>